<feature type="domain" description="Reverse transcriptase zinc-binding" evidence="2">
    <location>
        <begin position="49"/>
        <end position="127"/>
    </location>
</feature>
<dbReference type="InterPro" id="IPR026960">
    <property type="entry name" value="RVT-Znf"/>
</dbReference>
<dbReference type="OrthoDB" id="913477at2759"/>
<protein>
    <submittedName>
        <fullName evidence="3">Polynucleotidyl transferase- ribonuclease H-like superfamily protein</fullName>
    </submittedName>
</protein>
<feature type="compositionally biased region" description="Low complexity" evidence="1">
    <location>
        <begin position="243"/>
        <end position="255"/>
    </location>
</feature>
<keyword evidence="3" id="KW-0808">Transferase</keyword>
<dbReference type="Proteomes" id="UP001153555">
    <property type="component" value="Unassembled WGS sequence"/>
</dbReference>
<feature type="compositionally biased region" description="Polar residues" evidence="1">
    <location>
        <begin position="343"/>
        <end position="357"/>
    </location>
</feature>
<dbReference type="GO" id="GO:0016740">
    <property type="term" value="F:transferase activity"/>
    <property type="evidence" value="ECO:0007669"/>
    <property type="project" value="UniProtKB-KW"/>
</dbReference>
<feature type="compositionally biased region" description="Polar residues" evidence="1">
    <location>
        <begin position="256"/>
        <end position="274"/>
    </location>
</feature>
<keyword evidence="4" id="KW-1185">Reference proteome</keyword>
<comment type="caution">
    <text evidence="3">The sequence shown here is derived from an EMBL/GenBank/DDBJ whole genome shotgun (WGS) entry which is preliminary data.</text>
</comment>
<feature type="region of interest" description="Disordered" evidence="1">
    <location>
        <begin position="239"/>
        <end position="290"/>
    </location>
</feature>
<feature type="region of interest" description="Disordered" evidence="1">
    <location>
        <begin position="334"/>
        <end position="357"/>
    </location>
</feature>
<reference evidence="3" key="1">
    <citation type="submission" date="2019-12" db="EMBL/GenBank/DDBJ databases">
        <authorList>
            <person name="Scholes J."/>
        </authorList>
    </citation>
    <scope>NUCLEOTIDE SEQUENCE</scope>
</reference>
<evidence type="ECO:0000313" key="4">
    <source>
        <dbReference type="Proteomes" id="UP001153555"/>
    </source>
</evidence>
<proteinExistence type="predicted"/>
<dbReference type="Pfam" id="PF13966">
    <property type="entry name" value="zf-RVT"/>
    <property type="match status" value="1"/>
</dbReference>
<evidence type="ECO:0000259" key="2">
    <source>
        <dbReference type="Pfam" id="PF13966"/>
    </source>
</evidence>
<dbReference type="EMBL" id="CACSLK010031421">
    <property type="protein sequence ID" value="CAA0839658.1"/>
    <property type="molecule type" value="Genomic_DNA"/>
</dbReference>
<dbReference type="AlphaFoldDB" id="A0A9N7NP20"/>
<gene>
    <name evidence="3" type="ORF">SHERM_06220</name>
</gene>
<name>A0A9N7NP20_STRHE</name>
<evidence type="ECO:0000313" key="3">
    <source>
        <dbReference type="EMBL" id="CAA0839658.1"/>
    </source>
</evidence>
<organism evidence="3 4">
    <name type="scientific">Striga hermonthica</name>
    <name type="common">Purple witchweed</name>
    <name type="synonym">Buchnera hermonthica</name>
    <dbReference type="NCBI Taxonomy" id="68872"/>
    <lineage>
        <taxon>Eukaryota</taxon>
        <taxon>Viridiplantae</taxon>
        <taxon>Streptophyta</taxon>
        <taxon>Embryophyta</taxon>
        <taxon>Tracheophyta</taxon>
        <taxon>Spermatophyta</taxon>
        <taxon>Magnoliopsida</taxon>
        <taxon>eudicotyledons</taxon>
        <taxon>Gunneridae</taxon>
        <taxon>Pentapetalae</taxon>
        <taxon>asterids</taxon>
        <taxon>lamiids</taxon>
        <taxon>Lamiales</taxon>
        <taxon>Orobanchaceae</taxon>
        <taxon>Buchnereae</taxon>
        <taxon>Striga</taxon>
    </lineage>
</organism>
<accession>A0A9N7NP20</accession>
<sequence>MLQRWANGIGSFSPPSCLLRISFSSPEFYLLRRARPRSFVLGMVFQWAFLTRSAYVSLSAVETGPKPRLWKVIWRWVGPQRMKQFSWLVAKDRLLTNGERHHRQMVDSPLCELCQTCPETTLHALRNREIPSLFWKKLVPRSCLLTFFDMELGIWLETNLSMHVNITDDSWDVSFGVGLWRLWKGRNNQIFNGLVPLVDREINGLRHKVNSLQKALDIEEGKQQVGQFGEWLKAMEIGRMGGSSQNSSPSQTHSNLHTQWNHSNPGQMNSTNAEQEMGRSNGGIPLSNHPNDNLSAALVVSSEINTGNFQPVIQGEDHNLSLWVQPVVEENKRIDDNRKRSRGYSTKPNRSGSCDET</sequence>
<evidence type="ECO:0000256" key="1">
    <source>
        <dbReference type="SAM" id="MobiDB-lite"/>
    </source>
</evidence>